<keyword evidence="2" id="KW-0732">Signal</keyword>
<dbReference type="EMBL" id="WMZU01000002">
    <property type="protein sequence ID" value="MTS26168.1"/>
    <property type="molecule type" value="Genomic_DNA"/>
</dbReference>
<name>A0A6L6LP60_9FIRM</name>
<dbReference type="Proteomes" id="UP000472755">
    <property type="component" value="Unassembled WGS sequence"/>
</dbReference>
<dbReference type="InterPro" id="IPR026870">
    <property type="entry name" value="Zinc_ribbon_dom"/>
</dbReference>
<dbReference type="Pfam" id="PF13240">
    <property type="entry name" value="Zn_Ribbon_1"/>
    <property type="match status" value="1"/>
</dbReference>
<sequence length="329" mass="34787">MKIRLAKHTRALAAALAFCVLSAVPAYAQEDDTVEVPGVPVTLSLPAGSLILTRETPVDDAIFETLNVDGAAILENMNKNDLYLDAVLFKPPLEFTLVRVQLPSNSLIDWENSEDAQLCAFVEAIYEQLDNITADDCSVYSSEQGIRFVRANILGSKDGITMHSCQYITIRGADVYYLTGIALYGDTLTSSEYDFVENVAGGLRFTDPAPLPRTASAGLDADGPLYKMLVGALSAACLGIASWVIHSIRKKIASSVPAQAVPPEAERFGDTLPGETPVPTAPAPAASAEPPIAERSGSAPDAAVTRCPLCGQRLPSGVTFCPGCGNPIS</sequence>
<feature type="region of interest" description="Disordered" evidence="1">
    <location>
        <begin position="259"/>
        <end position="299"/>
    </location>
</feature>
<evidence type="ECO:0000256" key="2">
    <source>
        <dbReference type="SAM" id="SignalP"/>
    </source>
</evidence>
<accession>A0A6L6LP60</accession>
<proteinExistence type="predicted"/>
<feature type="domain" description="Zinc-ribbon" evidence="3">
    <location>
        <begin position="307"/>
        <end position="328"/>
    </location>
</feature>
<evidence type="ECO:0000259" key="3">
    <source>
        <dbReference type="Pfam" id="PF13240"/>
    </source>
</evidence>
<comment type="caution">
    <text evidence="4">The sequence shown here is derived from an EMBL/GenBank/DDBJ whole genome shotgun (WGS) entry which is preliminary data.</text>
</comment>
<feature type="signal peptide" evidence="2">
    <location>
        <begin position="1"/>
        <end position="28"/>
    </location>
</feature>
<organism evidence="4 5">
    <name type="scientific">Ruthenibacterium lactatiformans</name>
    <dbReference type="NCBI Taxonomy" id="1550024"/>
    <lineage>
        <taxon>Bacteria</taxon>
        <taxon>Bacillati</taxon>
        <taxon>Bacillota</taxon>
        <taxon>Clostridia</taxon>
        <taxon>Eubacteriales</taxon>
        <taxon>Oscillospiraceae</taxon>
        <taxon>Ruthenibacterium</taxon>
    </lineage>
</organism>
<feature type="chain" id="PRO_5026692612" description="Zinc-ribbon domain-containing protein" evidence="2">
    <location>
        <begin position="29"/>
        <end position="329"/>
    </location>
</feature>
<dbReference type="AlphaFoldDB" id="A0A6L6LP60"/>
<feature type="compositionally biased region" description="Low complexity" evidence="1">
    <location>
        <begin position="283"/>
        <end position="293"/>
    </location>
</feature>
<evidence type="ECO:0000313" key="4">
    <source>
        <dbReference type="EMBL" id="MTS26168.1"/>
    </source>
</evidence>
<gene>
    <name evidence="4" type="ORF">GMD59_02570</name>
</gene>
<dbReference type="RefSeq" id="WP_009324076.1">
    <property type="nucleotide sequence ID" value="NZ_WMZN01000002.1"/>
</dbReference>
<evidence type="ECO:0000256" key="1">
    <source>
        <dbReference type="SAM" id="MobiDB-lite"/>
    </source>
</evidence>
<protein>
    <recommendedName>
        <fullName evidence="3">Zinc-ribbon domain-containing protein</fullName>
    </recommendedName>
</protein>
<reference evidence="4 5" key="1">
    <citation type="journal article" date="2019" name="Nat. Med.">
        <title>A library of human gut bacterial isolates paired with longitudinal multiomics data enables mechanistic microbiome research.</title>
        <authorList>
            <person name="Poyet M."/>
            <person name="Groussin M."/>
            <person name="Gibbons S.M."/>
            <person name="Avila-Pacheco J."/>
            <person name="Jiang X."/>
            <person name="Kearney S.M."/>
            <person name="Perrotta A.R."/>
            <person name="Berdy B."/>
            <person name="Zhao S."/>
            <person name="Lieberman T.D."/>
            <person name="Swanson P.K."/>
            <person name="Smith M."/>
            <person name="Roesemann S."/>
            <person name="Alexander J.E."/>
            <person name="Rich S.A."/>
            <person name="Livny J."/>
            <person name="Vlamakis H."/>
            <person name="Clish C."/>
            <person name="Bullock K."/>
            <person name="Deik A."/>
            <person name="Scott J."/>
            <person name="Pierce K.A."/>
            <person name="Xavier R.J."/>
            <person name="Alm E.J."/>
        </authorList>
    </citation>
    <scope>NUCLEOTIDE SEQUENCE [LARGE SCALE GENOMIC DNA]</scope>
    <source>
        <strain evidence="4 5">BIOML-A4</strain>
    </source>
</reference>
<evidence type="ECO:0000313" key="5">
    <source>
        <dbReference type="Proteomes" id="UP000472755"/>
    </source>
</evidence>